<sequence length="174" mass="19126">MLTEGILGKDFEVKQAVKDADSTIINNALQLGQQCGTAEIIAREDVDLFILLIAAAPASPKIYLLKPGKSKQVNIFYSPLAAAPASSKIYLLKLGKTKQADIFYSPLGFKYSDRIKNNILILHAFSGCDSTPAMFRQEKLKFVKTVEKNIHLQKAVTIFSKPDATEDEVNKAGH</sequence>
<dbReference type="OrthoDB" id="8195485at2759"/>
<name>A0A8K0CHV0_IGNLU</name>
<keyword evidence="2" id="KW-1185">Reference proteome</keyword>
<gene>
    <name evidence="1" type="ORF">ILUMI_20207</name>
</gene>
<dbReference type="AlphaFoldDB" id="A0A8K0CHV0"/>
<accession>A0A8K0CHV0</accession>
<protein>
    <submittedName>
        <fullName evidence="1">Uncharacterized protein</fullName>
    </submittedName>
</protein>
<comment type="caution">
    <text evidence="1">The sequence shown here is derived from an EMBL/GenBank/DDBJ whole genome shotgun (WGS) entry which is preliminary data.</text>
</comment>
<dbReference type="EMBL" id="VTPC01089051">
    <property type="protein sequence ID" value="KAF2885966.1"/>
    <property type="molecule type" value="Genomic_DNA"/>
</dbReference>
<proteinExistence type="predicted"/>
<organism evidence="1 2">
    <name type="scientific">Ignelater luminosus</name>
    <name type="common">Cucubano</name>
    <name type="synonym">Pyrophorus luminosus</name>
    <dbReference type="NCBI Taxonomy" id="2038154"/>
    <lineage>
        <taxon>Eukaryota</taxon>
        <taxon>Metazoa</taxon>
        <taxon>Ecdysozoa</taxon>
        <taxon>Arthropoda</taxon>
        <taxon>Hexapoda</taxon>
        <taxon>Insecta</taxon>
        <taxon>Pterygota</taxon>
        <taxon>Neoptera</taxon>
        <taxon>Endopterygota</taxon>
        <taxon>Coleoptera</taxon>
        <taxon>Polyphaga</taxon>
        <taxon>Elateriformia</taxon>
        <taxon>Elateroidea</taxon>
        <taxon>Elateridae</taxon>
        <taxon>Agrypninae</taxon>
        <taxon>Pyrophorini</taxon>
        <taxon>Ignelater</taxon>
    </lineage>
</organism>
<reference evidence="1" key="1">
    <citation type="submission" date="2019-08" db="EMBL/GenBank/DDBJ databases">
        <title>The genome of the North American firefly Photinus pyralis.</title>
        <authorList>
            <consortium name="Photinus pyralis genome working group"/>
            <person name="Fallon T.R."/>
            <person name="Sander Lower S.E."/>
            <person name="Weng J.-K."/>
        </authorList>
    </citation>
    <scope>NUCLEOTIDE SEQUENCE</scope>
    <source>
        <strain evidence="1">TRF0915ILg1</strain>
        <tissue evidence="1">Whole body</tissue>
    </source>
</reference>
<evidence type="ECO:0000313" key="2">
    <source>
        <dbReference type="Proteomes" id="UP000801492"/>
    </source>
</evidence>
<evidence type="ECO:0000313" key="1">
    <source>
        <dbReference type="EMBL" id="KAF2885966.1"/>
    </source>
</evidence>
<dbReference type="Proteomes" id="UP000801492">
    <property type="component" value="Unassembled WGS sequence"/>
</dbReference>